<dbReference type="PANTHER" id="PTHR30620">
    <property type="entry name" value="PERIPLASMIC BETA-GLUCOSIDASE-RELATED"/>
    <property type="match status" value="1"/>
</dbReference>
<dbReference type="InterPro" id="IPR002772">
    <property type="entry name" value="Glyco_hydro_3_C"/>
</dbReference>
<dbReference type="Gene3D" id="3.40.50.1700">
    <property type="entry name" value="Glycoside hydrolase family 3 C-terminal domain"/>
    <property type="match status" value="1"/>
</dbReference>
<dbReference type="OrthoDB" id="9805821at2"/>
<comment type="subcellular location">
    <subcellularLocation>
        <location evidence="2">Periplasm</location>
    </subcellularLocation>
</comment>
<keyword evidence="5" id="KW-0732">Signal</keyword>
<dbReference type="InterPro" id="IPR036962">
    <property type="entry name" value="Glyco_hydro_3_N_sf"/>
</dbReference>
<dbReference type="SMART" id="SM01217">
    <property type="entry name" value="Fn3_like"/>
    <property type="match status" value="1"/>
</dbReference>
<dbReference type="FunFam" id="3.20.20.300:FF:000005">
    <property type="entry name" value="Periplasmic beta-glucosidase"/>
    <property type="match status" value="1"/>
</dbReference>
<dbReference type="InterPro" id="IPR013783">
    <property type="entry name" value="Ig-like_fold"/>
</dbReference>
<dbReference type="InterPro" id="IPR001764">
    <property type="entry name" value="Glyco_hydro_3_N"/>
</dbReference>
<feature type="region of interest" description="Disordered" evidence="11">
    <location>
        <begin position="19"/>
        <end position="51"/>
    </location>
</feature>
<reference evidence="13 14" key="1">
    <citation type="submission" date="2018-11" db="EMBL/GenBank/DDBJ databases">
        <title>Rufibacter latericius sp. nov., isolated from water in Baiyang Lake.</title>
        <authorList>
            <person name="Yang Y."/>
        </authorList>
    </citation>
    <scope>NUCLEOTIDE SEQUENCE [LARGE SCALE GENOMIC DNA]</scope>
    <source>
        <strain evidence="13 14">R-22-1c-1</strain>
    </source>
</reference>
<organism evidence="13 14">
    <name type="scientific">Rufibacter latericius</name>
    <dbReference type="NCBI Taxonomy" id="2487040"/>
    <lineage>
        <taxon>Bacteria</taxon>
        <taxon>Pseudomonadati</taxon>
        <taxon>Bacteroidota</taxon>
        <taxon>Cytophagia</taxon>
        <taxon>Cytophagales</taxon>
        <taxon>Hymenobacteraceae</taxon>
        <taxon>Rufibacter</taxon>
    </lineage>
</organism>
<proteinExistence type="inferred from homology"/>
<evidence type="ECO:0000256" key="6">
    <source>
        <dbReference type="ARBA" id="ARBA00022764"/>
    </source>
</evidence>
<dbReference type="InterPro" id="IPR051915">
    <property type="entry name" value="Cellulose_Degrad_GH3"/>
</dbReference>
<comment type="similarity">
    <text evidence="3 10">Belongs to the glycosyl hydrolase 3 family.</text>
</comment>
<evidence type="ECO:0000256" key="9">
    <source>
        <dbReference type="ARBA" id="ARBA00067498"/>
    </source>
</evidence>
<evidence type="ECO:0000256" key="4">
    <source>
        <dbReference type="ARBA" id="ARBA00012744"/>
    </source>
</evidence>
<dbReference type="EMBL" id="RJJD01000001">
    <property type="protein sequence ID" value="RNI31628.1"/>
    <property type="molecule type" value="Genomic_DNA"/>
</dbReference>
<accession>A0A3M9N3N8</accession>
<dbReference type="Gene3D" id="3.20.20.300">
    <property type="entry name" value="Glycoside hydrolase, family 3, N-terminal domain"/>
    <property type="match status" value="1"/>
</dbReference>
<dbReference type="PROSITE" id="PS51257">
    <property type="entry name" value="PROKAR_LIPOPROTEIN"/>
    <property type="match status" value="1"/>
</dbReference>
<dbReference type="SUPFAM" id="SSF51445">
    <property type="entry name" value="(Trans)glycosidases"/>
    <property type="match status" value="1"/>
</dbReference>
<keyword evidence="7 10" id="KW-0378">Hydrolase</keyword>
<dbReference type="SUPFAM" id="SSF52279">
    <property type="entry name" value="Beta-D-glucan exohydrolase, C-terminal domain"/>
    <property type="match status" value="1"/>
</dbReference>
<name>A0A3M9N3N8_9BACT</name>
<dbReference type="Proteomes" id="UP000272117">
    <property type="component" value="Unassembled WGS sequence"/>
</dbReference>
<feature type="domain" description="Fibronectin type III-like" evidence="12">
    <location>
        <begin position="706"/>
        <end position="775"/>
    </location>
</feature>
<evidence type="ECO:0000256" key="3">
    <source>
        <dbReference type="ARBA" id="ARBA00005336"/>
    </source>
</evidence>
<dbReference type="Gene3D" id="2.60.40.10">
    <property type="entry name" value="Immunoglobulins"/>
    <property type="match status" value="1"/>
</dbReference>
<evidence type="ECO:0000313" key="14">
    <source>
        <dbReference type="Proteomes" id="UP000272117"/>
    </source>
</evidence>
<sequence length="795" mass="86679">MRNFTLALLLLISGGCTQMPPQKTPETASVGSGQNQPAATATIPIPNRPQDPKMKKFIDDLMGKMTLEEKIGQLNLVSVGFTVTGPVVSENVDENITKGLVGGVFNTFTPIAVRKLQEKAITQSRLKIPLLFGYDVIHGHRTIFPMPIALAASWDMAAIERSARIAADEASADGLNWVFSPMVDIARDPRWGRIAEGAGEDTWLGSQVGKAMVRGYQGNDLAANNTVMACVKHFALYGAAEAGRDYNTTDMSERRMMEEYLPPYKAALDAGAGSVMSSFNDINGVAATGNRWLMTELLRNQWGFDGMVVTDYTAINELIPHGLGKNEYEVAKVALDAGIDMDMVGEVFLKHLGQLVKDKKVTEDQINVACRRILEAKYKLGLFEDPYRYANEQRAKETLLKKEYRDAARDIARRTMVLLKNQNQTLPLKKTASIALVGPLVKSQVDQLGNWNGAGDWKQAISVEQGIRNVAGAGVKITYAKGANIADDTLMLRRLNAHGGNIEVDPRSAEAMIREAVQVARRADVIVAVVGESQGMTGEASSRSDITLPGRQLDLLKALKATGKPLVVVLMNGRPLALKWESDNADAILETWFAGTEGGNAIADVLFGNYNPSGKITATFPQNVGQVPIYYNQKMTGRPYGGQQLDKYKSRYLDVPNDPLYPFGFGLSYTTFSISAPTLSTANLQPGGNMTVSVQVQNTGNYDGEEVVQLYVQDLVGTVSRPVKELKNFKKVFLKKGETQTVTFTLTENDLKFYDINMKYVAEPGDFIVYVGPNSRDVKSAPFTLTSSGAAAGNP</sequence>
<evidence type="ECO:0000256" key="2">
    <source>
        <dbReference type="ARBA" id="ARBA00004418"/>
    </source>
</evidence>
<gene>
    <name evidence="13" type="primary">bglX</name>
    <name evidence="13" type="ORF">EFB08_03720</name>
</gene>
<dbReference type="Pfam" id="PF14310">
    <property type="entry name" value="Fn3-like"/>
    <property type="match status" value="1"/>
</dbReference>
<dbReference type="InterPro" id="IPR019800">
    <property type="entry name" value="Glyco_hydro_3_AS"/>
</dbReference>
<dbReference type="FunFam" id="2.60.40.10:FF:000495">
    <property type="entry name" value="Periplasmic beta-glucosidase"/>
    <property type="match status" value="1"/>
</dbReference>
<evidence type="ECO:0000256" key="11">
    <source>
        <dbReference type="SAM" id="MobiDB-lite"/>
    </source>
</evidence>
<dbReference type="GO" id="GO:0008422">
    <property type="term" value="F:beta-glucosidase activity"/>
    <property type="evidence" value="ECO:0007669"/>
    <property type="project" value="UniProtKB-EC"/>
</dbReference>
<keyword evidence="8 10" id="KW-0326">Glycosidase</keyword>
<evidence type="ECO:0000256" key="10">
    <source>
        <dbReference type="RuleBase" id="RU361161"/>
    </source>
</evidence>
<comment type="caution">
    <text evidence="13">The sequence shown here is derived from an EMBL/GenBank/DDBJ whole genome shotgun (WGS) entry which is preliminary data.</text>
</comment>
<keyword evidence="6" id="KW-0574">Periplasm</keyword>
<evidence type="ECO:0000256" key="7">
    <source>
        <dbReference type="ARBA" id="ARBA00022801"/>
    </source>
</evidence>
<evidence type="ECO:0000256" key="8">
    <source>
        <dbReference type="ARBA" id="ARBA00023295"/>
    </source>
</evidence>
<evidence type="ECO:0000256" key="1">
    <source>
        <dbReference type="ARBA" id="ARBA00000448"/>
    </source>
</evidence>
<dbReference type="PROSITE" id="PS00775">
    <property type="entry name" value="GLYCOSYL_HYDROL_F3"/>
    <property type="match status" value="1"/>
</dbReference>
<dbReference type="InterPro" id="IPR036881">
    <property type="entry name" value="Glyco_hydro_3_C_sf"/>
</dbReference>
<dbReference type="AlphaFoldDB" id="A0A3M9N3N8"/>
<dbReference type="Pfam" id="PF01915">
    <property type="entry name" value="Glyco_hydro_3_C"/>
    <property type="match status" value="1"/>
</dbReference>
<feature type="compositionally biased region" description="Polar residues" evidence="11">
    <location>
        <begin position="19"/>
        <end position="39"/>
    </location>
</feature>
<dbReference type="InterPro" id="IPR017853">
    <property type="entry name" value="GH"/>
</dbReference>
<dbReference type="FunFam" id="3.40.50.1700:FF:000004">
    <property type="entry name" value="Periplasmic beta-glucosidase"/>
    <property type="match status" value="1"/>
</dbReference>
<dbReference type="GO" id="GO:0042597">
    <property type="term" value="C:periplasmic space"/>
    <property type="evidence" value="ECO:0007669"/>
    <property type="project" value="UniProtKB-SubCell"/>
</dbReference>
<protein>
    <recommendedName>
        <fullName evidence="9">Periplasmic beta-glucosidase</fullName>
        <ecNumber evidence="4">3.2.1.21</ecNumber>
    </recommendedName>
</protein>
<evidence type="ECO:0000313" key="13">
    <source>
        <dbReference type="EMBL" id="RNI31628.1"/>
    </source>
</evidence>
<keyword evidence="14" id="KW-1185">Reference proteome</keyword>
<dbReference type="NCBIfam" id="NF011678">
    <property type="entry name" value="PRK15098.1"/>
    <property type="match status" value="1"/>
</dbReference>
<dbReference type="EC" id="3.2.1.21" evidence="4"/>
<dbReference type="InterPro" id="IPR026891">
    <property type="entry name" value="Fn3-like"/>
</dbReference>
<dbReference type="PANTHER" id="PTHR30620:SF16">
    <property type="entry name" value="LYSOSOMAL BETA GLUCOSIDASE"/>
    <property type="match status" value="1"/>
</dbReference>
<evidence type="ECO:0000256" key="5">
    <source>
        <dbReference type="ARBA" id="ARBA00022729"/>
    </source>
</evidence>
<comment type="catalytic activity">
    <reaction evidence="1">
        <text>Hydrolysis of terminal, non-reducing beta-D-glucosyl residues with release of beta-D-glucose.</text>
        <dbReference type="EC" id="3.2.1.21"/>
    </reaction>
</comment>
<dbReference type="Pfam" id="PF00933">
    <property type="entry name" value="Glyco_hydro_3"/>
    <property type="match status" value="1"/>
</dbReference>
<evidence type="ECO:0000259" key="12">
    <source>
        <dbReference type="SMART" id="SM01217"/>
    </source>
</evidence>
<dbReference type="GO" id="GO:0009251">
    <property type="term" value="P:glucan catabolic process"/>
    <property type="evidence" value="ECO:0007669"/>
    <property type="project" value="TreeGrafter"/>
</dbReference>
<dbReference type="PRINTS" id="PR00133">
    <property type="entry name" value="GLHYDRLASE3"/>
</dbReference>